<dbReference type="InterPro" id="IPR000383">
    <property type="entry name" value="Xaa-Pro-like_dom"/>
</dbReference>
<evidence type="ECO:0000259" key="2">
    <source>
        <dbReference type="SMART" id="SM00939"/>
    </source>
</evidence>
<dbReference type="InterPro" id="IPR050585">
    <property type="entry name" value="Xaa-Pro_dipeptidyl-ppase/CocE"/>
</dbReference>
<dbReference type="SUPFAM" id="SSF49785">
    <property type="entry name" value="Galactose-binding domain-like"/>
    <property type="match status" value="1"/>
</dbReference>
<dbReference type="Proteomes" id="UP000733379">
    <property type="component" value="Unassembled WGS sequence"/>
</dbReference>
<dbReference type="InterPro" id="IPR005674">
    <property type="entry name" value="CocE/Ser_esterase"/>
</dbReference>
<gene>
    <name evidence="3" type="ORF">KO481_15375</name>
</gene>
<accession>A0ABS6AXW3</accession>
<name>A0ABS6AXW3_9NOCA</name>
<dbReference type="Pfam" id="PF08530">
    <property type="entry name" value="PepX_C"/>
    <property type="match status" value="1"/>
</dbReference>
<comment type="caution">
    <text evidence="3">The sequence shown here is derived from an EMBL/GenBank/DDBJ whole genome shotgun (WGS) entry which is preliminary data.</text>
</comment>
<dbReference type="SMART" id="SM00939">
    <property type="entry name" value="PepX_C"/>
    <property type="match status" value="1"/>
</dbReference>
<dbReference type="GO" id="GO:0016787">
    <property type="term" value="F:hydrolase activity"/>
    <property type="evidence" value="ECO:0007669"/>
    <property type="project" value="UniProtKB-KW"/>
</dbReference>
<evidence type="ECO:0000313" key="4">
    <source>
        <dbReference type="Proteomes" id="UP000733379"/>
    </source>
</evidence>
<dbReference type="InterPro" id="IPR013736">
    <property type="entry name" value="Xaa-Pro_dipept_C"/>
</dbReference>
<dbReference type="Pfam" id="PF02129">
    <property type="entry name" value="Peptidase_S15"/>
    <property type="match status" value="1"/>
</dbReference>
<sequence>MTIEWDVPIEMPNGAVVRADVFRPAEAGRYPVIMTHGVYGKGLPIERFRHNMVTNLQAHPMLNTVRGADLADITDPDALDDVALGDYRVWEVVDPSIWVPAGYVCVRIDSRGSGTSAGRLDPMSPGEIDDYVECIEWAGTQPWSNGRVGLCGKSYYAMTQWLVAARRPEHLAAICVWHGLSDWYRDATRHGGIMYQFWETFWYPQLVLPVQHGAGAGTNPHSGLPITGEVSLDADTLAANRADIVQQIRDHPVVDDYHRQRTPDLGRIEVPLLAAADWSDHDLHLRGTIRGFRTVASTNTWLEIHAGGQFDDPESVELQMRFFDYHLKDSIGNWDTQPRVQLAIRQADGSASRFDSTDWPVPGTTWTPWYADFSAKSLGANPPANETSDTYDAAGEGVALLGPAAGDDTTLLGPVAARIFLSSSTTDADLFLTVDAVDPDGHLVELRDHRTGLTPVSIGWQRASQRAIDPARSEPGQPFHTHDNPESLRPGEIVQVDIELCPTSLHLPAGHRLRLTVRGHGTGHDDLFDRPPAVFHNSVTLYGGTEFPSHLLVPTITGVRSGRSSDIAH</sequence>
<keyword evidence="1 3" id="KW-0378">Hydrolase</keyword>
<protein>
    <submittedName>
        <fullName evidence="3">CocE/NonD family hydrolase</fullName>
    </submittedName>
</protein>
<dbReference type="SUPFAM" id="SSF53474">
    <property type="entry name" value="alpha/beta-Hydrolases"/>
    <property type="match status" value="1"/>
</dbReference>
<dbReference type="InterPro" id="IPR029058">
    <property type="entry name" value="AB_hydrolase_fold"/>
</dbReference>
<dbReference type="Gene3D" id="1.10.3020.20">
    <property type="match status" value="1"/>
</dbReference>
<reference evidence="3 4" key="1">
    <citation type="submission" date="2021-06" db="EMBL/GenBank/DDBJ databases">
        <title>Actinomycetes sequencing.</title>
        <authorList>
            <person name="Shan Q."/>
        </authorList>
    </citation>
    <scope>NUCLEOTIDE SEQUENCE [LARGE SCALE GENOMIC DNA]</scope>
    <source>
        <strain evidence="3 4">NEAU-G5</strain>
    </source>
</reference>
<dbReference type="EMBL" id="JAHKNI010000004">
    <property type="protein sequence ID" value="MBU3062900.1"/>
    <property type="molecule type" value="Genomic_DNA"/>
</dbReference>
<dbReference type="RefSeq" id="WP_215917772.1">
    <property type="nucleotide sequence ID" value="NZ_JAHKNI010000004.1"/>
</dbReference>
<dbReference type="PANTHER" id="PTHR43056:SF10">
    <property type="entry name" value="COCE_NOND FAMILY, PUTATIVE (AFU_ORTHOLOGUE AFUA_7G00600)-RELATED"/>
    <property type="match status" value="1"/>
</dbReference>
<dbReference type="NCBIfam" id="TIGR00976">
    <property type="entry name" value="CocE_NonD"/>
    <property type="match status" value="1"/>
</dbReference>
<dbReference type="Gene3D" id="3.40.50.1820">
    <property type="entry name" value="alpha/beta hydrolase"/>
    <property type="match status" value="1"/>
</dbReference>
<dbReference type="Gene3D" id="2.60.120.260">
    <property type="entry name" value="Galactose-binding domain-like"/>
    <property type="match status" value="1"/>
</dbReference>
<dbReference type="PANTHER" id="PTHR43056">
    <property type="entry name" value="PEPTIDASE S9 PROLYL OLIGOPEPTIDASE"/>
    <property type="match status" value="1"/>
</dbReference>
<evidence type="ECO:0000256" key="1">
    <source>
        <dbReference type="ARBA" id="ARBA00022801"/>
    </source>
</evidence>
<feature type="domain" description="Xaa-Pro dipeptidyl-peptidase C-terminal" evidence="2">
    <location>
        <begin position="320"/>
        <end position="552"/>
    </location>
</feature>
<dbReference type="InterPro" id="IPR008979">
    <property type="entry name" value="Galactose-bd-like_sf"/>
</dbReference>
<organism evidence="3 4">
    <name type="scientific">Nocardia albiluteola</name>
    <dbReference type="NCBI Taxonomy" id="2842303"/>
    <lineage>
        <taxon>Bacteria</taxon>
        <taxon>Bacillati</taxon>
        <taxon>Actinomycetota</taxon>
        <taxon>Actinomycetes</taxon>
        <taxon>Mycobacteriales</taxon>
        <taxon>Nocardiaceae</taxon>
        <taxon>Nocardia</taxon>
    </lineage>
</organism>
<evidence type="ECO:0000313" key="3">
    <source>
        <dbReference type="EMBL" id="MBU3062900.1"/>
    </source>
</evidence>
<proteinExistence type="predicted"/>
<keyword evidence="4" id="KW-1185">Reference proteome</keyword>